<name>A0ABS5J860_9BACT</name>
<reference evidence="2 3" key="1">
    <citation type="submission" date="2021-04" db="EMBL/GenBank/DDBJ databases">
        <title>Chitinophaga sp. nov., isolated from the rhizosphere soil.</title>
        <authorList>
            <person name="He S."/>
        </authorList>
    </citation>
    <scope>NUCLEOTIDE SEQUENCE [LARGE SCALE GENOMIC DNA]</scope>
    <source>
        <strain evidence="2 3">2R12</strain>
    </source>
</reference>
<evidence type="ECO:0000256" key="1">
    <source>
        <dbReference type="SAM" id="Phobius"/>
    </source>
</evidence>
<organism evidence="2 3">
    <name type="scientific">Chitinophaga hostae</name>
    <dbReference type="NCBI Taxonomy" id="2831022"/>
    <lineage>
        <taxon>Bacteria</taxon>
        <taxon>Pseudomonadati</taxon>
        <taxon>Bacteroidota</taxon>
        <taxon>Chitinophagia</taxon>
        <taxon>Chitinophagales</taxon>
        <taxon>Chitinophagaceae</taxon>
        <taxon>Chitinophaga</taxon>
    </lineage>
</organism>
<comment type="caution">
    <text evidence="2">The sequence shown here is derived from an EMBL/GenBank/DDBJ whole genome shotgun (WGS) entry which is preliminary data.</text>
</comment>
<keyword evidence="1" id="KW-1133">Transmembrane helix</keyword>
<keyword evidence="1" id="KW-0472">Membrane</keyword>
<dbReference type="Proteomes" id="UP000676386">
    <property type="component" value="Unassembled WGS sequence"/>
</dbReference>
<dbReference type="RefSeq" id="WP_211976387.1">
    <property type="nucleotide sequence ID" value="NZ_CBFHAM010000061.1"/>
</dbReference>
<gene>
    <name evidence="2" type="ORF">KE626_28195</name>
</gene>
<sequence length="682" mass="79156">MNKQIVTYSLLAHIYNTGVISNNFEDIFVPIVKRGLARMCASGKFRGEDLSEIKEFVSGDTGLDMPDPILRKILEKIEKEVNTSEKTKAKFHLDGSFLIREYVFDDYNEEQAKKESEILSLEEIYQDFLKEEGIDKPSSSIYTFIEEGKYSLGKYINKKYQVEATDNTVEARFVNFLRSVPGLYRVLQSVYIGSILSTYLEYEPKTLTKGVELVLDTNFIISLLDLNTSGSTINCKKLLELGSRLGYKYTVLEITLREIDQLLKVKVDMFDSTFFSRLVDPEDIYNACHRRNLTKIDLERIRQEVPNLLEKENIILIPNVDKYENTAKFSDDYEKLKEVRHTSFAALHDATCLAYVKDKRKKNIHEFSKVNCWFVNNSSRRRSLNFSNGHLPLMIKAEDLLNMLWLSSPIIKGALGVSEMANIGLFRLVSSTLNDALPHGAVIKELEDNIRKYAKEKIKDEDIVYISRSIAIRSFTELEELNSIAEEDEKEFVDKLQGIVELQKQKEANQQQLIDTLVASFKFRTEDLERERKTIDADRAKLNETIEANSELSGAVTRLKREKIIIQNKHIQEKRDKYLRRRVLWWRIRQWIYFALAICIPILIYFIIWLTNPNDPKIMDVILNYVKSNWPLTIVTTALYLLLPGFIIAGLAQKHFNESGIAKYEERTRYPKELELLKVEDD</sequence>
<evidence type="ECO:0008006" key="4">
    <source>
        <dbReference type="Google" id="ProtNLM"/>
    </source>
</evidence>
<evidence type="ECO:0000313" key="3">
    <source>
        <dbReference type="Proteomes" id="UP000676386"/>
    </source>
</evidence>
<dbReference type="EMBL" id="JAGTXB010000021">
    <property type="protein sequence ID" value="MBS0031243.1"/>
    <property type="molecule type" value="Genomic_DNA"/>
</dbReference>
<proteinExistence type="predicted"/>
<keyword evidence="1" id="KW-0812">Transmembrane</keyword>
<keyword evidence="3" id="KW-1185">Reference proteome</keyword>
<accession>A0ABS5J860</accession>
<feature type="transmembrane region" description="Helical" evidence="1">
    <location>
        <begin position="630"/>
        <end position="652"/>
    </location>
</feature>
<protein>
    <recommendedName>
        <fullName evidence="4">PIN domain-containing protein</fullName>
    </recommendedName>
</protein>
<feature type="transmembrane region" description="Helical" evidence="1">
    <location>
        <begin position="591"/>
        <end position="610"/>
    </location>
</feature>
<evidence type="ECO:0000313" key="2">
    <source>
        <dbReference type="EMBL" id="MBS0031243.1"/>
    </source>
</evidence>